<gene>
    <name evidence="1" type="ORF">J2W55_004981</name>
</gene>
<protein>
    <submittedName>
        <fullName evidence="1">Uncharacterized protein</fullName>
    </submittedName>
</protein>
<evidence type="ECO:0000313" key="2">
    <source>
        <dbReference type="Proteomes" id="UP001247620"/>
    </source>
</evidence>
<keyword evidence="2" id="KW-1185">Reference proteome</keyword>
<dbReference type="Proteomes" id="UP001247620">
    <property type="component" value="Unassembled WGS sequence"/>
</dbReference>
<proteinExistence type="predicted"/>
<accession>A0ABU1TIC7</accession>
<evidence type="ECO:0000313" key="1">
    <source>
        <dbReference type="EMBL" id="MDR6945113.1"/>
    </source>
</evidence>
<dbReference type="EMBL" id="JAVDUU010000005">
    <property type="protein sequence ID" value="MDR6945113.1"/>
    <property type="molecule type" value="Genomic_DNA"/>
</dbReference>
<sequence>MLLQYKYAPCSELYGRQPDVTKLKVTGNKTEGFDFNFVTIKFIWLIIN</sequence>
<reference evidence="1 2" key="1">
    <citation type="submission" date="2023-07" db="EMBL/GenBank/DDBJ databases">
        <title>Sorghum-associated microbial communities from plants grown in Nebraska, USA.</title>
        <authorList>
            <person name="Schachtman D."/>
        </authorList>
    </citation>
    <scope>NUCLEOTIDE SEQUENCE [LARGE SCALE GENOMIC DNA]</scope>
    <source>
        <strain evidence="1 2">3262</strain>
    </source>
</reference>
<organism evidence="1 2">
    <name type="scientific">Mucilaginibacter pocheonensis</name>
    <dbReference type="NCBI Taxonomy" id="398050"/>
    <lineage>
        <taxon>Bacteria</taxon>
        <taxon>Pseudomonadati</taxon>
        <taxon>Bacteroidota</taxon>
        <taxon>Sphingobacteriia</taxon>
        <taxon>Sphingobacteriales</taxon>
        <taxon>Sphingobacteriaceae</taxon>
        <taxon>Mucilaginibacter</taxon>
    </lineage>
</organism>
<comment type="caution">
    <text evidence="1">The sequence shown here is derived from an EMBL/GenBank/DDBJ whole genome shotgun (WGS) entry which is preliminary data.</text>
</comment>
<name>A0ABU1TIC7_9SPHI</name>